<evidence type="ECO:0000256" key="3">
    <source>
        <dbReference type="ARBA" id="ARBA00009370"/>
    </source>
</evidence>
<dbReference type="GO" id="GO:0009003">
    <property type="term" value="F:signal peptidase activity"/>
    <property type="evidence" value="ECO:0007669"/>
    <property type="project" value="UniProtKB-EC"/>
</dbReference>
<dbReference type="CDD" id="cd06530">
    <property type="entry name" value="S26_SPase_I"/>
    <property type="match status" value="1"/>
</dbReference>
<dbReference type="GO" id="GO:0005886">
    <property type="term" value="C:plasma membrane"/>
    <property type="evidence" value="ECO:0007669"/>
    <property type="project" value="UniProtKB-SubCell"/>
</dbReference>
<dbReference type="EC" id="3.4.21.89" evidence="4 7"/>
<gene>
    <name evidence="9" type="ORF">SAMN05443638_1204</name>
</gene>
<comment type="similarity">
    <text evidence="3 7">Belongs to the peptidase S26 family.</text>
</comment>
<dbReference type="InterPro" id="IPR000223">
    <property type="entry name" value="Pept_S26A_signal_pept_1"/>
</dbReference>
<dbReference type="OrthoDB" id="9802919at2"/>
<dbReference type="Proteomes" id="UP000184035">
    <property type="component" value="Unassembled WGS sequence"/>
</dbReference>
<keyword evidence="7" id="KW-0472">Membrane</keyword>
<dbReference type="SUPFAM" id="SSF51306">
    <property type="entry name" value="LexA/Signal peptidase"/>
    <property type="match status" value="1"/>
</dbReference>
<keyword evidence="7" id="KW-0812">Transmembrane</keyword>
<dbReference type="GO" id="GO:0006465">
    <property type="term" value="P:signal peptide processing"/>
    <property type="evidence" value="ECO:0007669"/>
    <property type="project" value="InterPro"/>
</dbReference>
<evidence type="ECO:0000256" key="6">
    <source>
        <dbReference type="PIRSR" id="PIRSR600223-1"/>
    </source>
</evidence>
<dbReference type="InterPro" id="IPR036286">
    <property type="entry name" value="LexA/Signal_pep-like_sf"/>
</dbReference>
<evidence type="ECO:0000256" key="4">
    <source>
        <dbReference type="ARBA" id="ARBA00013208"/>
    </source>
</evidence>
<proteinExistence type="inferred from homology"/>
<dbReference type="InterPro" id="IPR019757">
    <property type="entry name" value="Pept_S26A_signal_pept_1_Lys-AS"/>
</dbReference>
<feature type="domain" description="Peptidase S26" evidence="8">
    <location>
        <begin position="15"/>
        <end position="166"/>
    </location>
</feature>
<dbReference type="NCBIfam" id="TIGR02227">
    <property type="entry name" value="sigpep_I_bact"/>
    <property type="match status" value="1"/>
</dbReference>
<keyword evidence="7" id="KW-0645">Protease</keyword>
<keyword evidence="7" id="KW-1133">Transmembrane helix</keyword>
<comment type="subcellular location">
    <subcellularLocation>
        <location evidence="2">Cell membrane</location>
        <topology evidence="2">Single-pass type II membrane protein</topology>
    </subcellularLocation>
    <subcellularLocation>
        <location evidence="7">Membrane</location>
        <topology evidence="7">Single-pass type II membrane protein</topology>
    </subcellularLocation>
</comment>
<feature type="transmembrane region" description="Helical" evidence="7">
    <location>
        <begin position="12"/>
        <end position="36"/>
    </location>
</feature>
<dbReference type="AlphaFoldDB" id="A0A1M4XPI9"/>
<dbReference type="EMBL" id="FQVM01000020">
    <property type="protein sequence ID" value="SHE95507.1"/>
    <property type="molecule type" value="Genomic_DNA"/>
</dbReference>
<dbReference type="PROSITE" id="PS00760">
    <property type="entry name" value="SPASE_I_2"/>
    <property type="match status" value="1"/>
</dbReference>
<keyword evidence="10" id="KW-1185">Reference proteome</keyword>
<dbReference type="PRINTS" id="PR00727">
    <property type="entry name" value="LEADERPTASE"/>
</dbReference>
<organism evidence="9 10">
    <name type="scientific">Clostridium fallax</name>
    <dbReference type="NCBI Taxonomy" id="1533"/>
    <lineage>
        <taxon>Bacteria</taxon>
        <taxon>Bacillati</taxon>
        <taxon>Bacillota</taxon>
        <taxon>Clostridia</taxon>
        <taxon>Eubacteriales</taxon>
        <taxon>Clostridiaceae</taxon>
        <taxon>Clostridium</taxon>
    </lineage>
</organism>
<evidence type="ECO:0000313" key="9">
    <source>
        <dbReference type="EMBL" id="SHE95507.1"/>
    </source>
</evidence>
<evidence type="ECO:0000256" key="5">
    <source>
        <dbReference type="ARBA" id="ARBA00022801"/>
    </source>
</evidence>
<feature type="active site" evidence="6">
    <location>
        <position position="85"/>
    </location>
</feature>
<evidence type="ECO:0000256" key="2">
    <source>
        <dbReference type="ARBA" id="ARBA00004401"/>
    </source>
</evidence>
<sequence length="176" mass="19988">MGEEKNNGIKSFFFDWMIPIIAAIVLTLLINKFLIFKVSVPTGSMSPTIKPGDQIFVTKIYNPKSIKRGDIVVFYSHELNDRLIKRVIGLPGEKVEIKDDGKVYIDGKLLDEPYVKFPSDKKASFVVPEGEYLMLGDNRADSQDARYWNNPYIDGKDISAKAGLRVYPFNRFGFVN</sequence>
<name>A0A1M4XPI9_9CLOT</name>
<dbReference type="GO" id="GO:0004252">
    <property type="term" value="F:serine-type endopeptidase activity"/>
    <property type="evidence" value="ECO:0007669"/>
    <property type="project" value="InterPro"/>
</dbReference>
<evidence type="ECO:0000259" key="8">
    <source>
        <dbReference type="Pfam" id="PF10502"/>
    </source>
</evidence>
<keyword evidence="5 7" id="KW-0378">Hydrolase</keyword>
<accession>A0A1M4XPI9</accession>
<evidence type="ECO:0000256" key="1">
    <source>
        <dbReference type="ARBA" id="ARBA00000677"/>
    </source>
</evidence>
<dbReference type="InterPro" id="IPR019533">
    <property type="entry name" value="Peptidase_S26"/>
</dbReference>
<reference evidence="9 10" key="1">
    <citation type="submission" date="2016-11" db="EMBL/GenBank/DDBJ databases">
        <authorList>
            <person name="Jaros S."/>
            <person name="Januszkiewicz K."/>
            <person name="Wedrychowicz H."/>
        </authorList>
    </citation>
    <scope>NUCLEOTIDE SEQUENCE [LARGE SCALE GENOMIC DNA]</scope>
    <source>
        <strain evidence="9 10">DSM 2631</strain>
    </source>
</reference>
<dbReference type="STRING" id="1533.SAMN05443638_1204"/>
<dbReference type="PANTHER" id="PTHR43390:SF1">
    <property type="entry name" value="CHLOROPLAST PROCESSING PEPTIDASE"/>
    <property type="match status" value="1"/>
</dbReference>
<evidence type="ECO:0000313" key="10">
    <source>
        <dbReference type="Proteomes" id="UP000184035"/>
    </source>
</evidence>
<dbReference type="Pfam" id="PF10502">
    <property type="entry name" value="Peptidase_S26"/>
    <property type="match status" value="1"/>
</dbReference>
<feature type="active site" evidence="6">
    <location>
        <position position="44"/>
    </location>
</feature>
<evidence type="ECO:0000256" key="7">
    <source>
        <dbReference type="RuleBase" id="RU362042"/>
    </source>
</evidence>
<dbReference type="Gene3D" id="2.10.109.10">
    <property type="entry name" value="Umud Fragment, subunit A"/>
    <property type="match status" value="1"/>
</dbReference>
<dbReference type="PANTHER" id="PTHR43390">
    <property type="entry name" value="SIGNAL PEPTIDASE I"/>
    <property type="match status" value="1"/>
</dbReference>
<protein>
    <recommendedName>
        <fullName evidence="4 7">Signal peptidase I</fullName>
        <ecNumber evidence="4 7">3.4.21.89</ecNumber>
    </recommendedName>
</protein>
<comment type="catalytic activity">
    <reaction evidence="1 7">
        <text>Cleavage of hydrophobic, N-terminal signal or leader sequences from secreted and periplasmic proteins.</text>
        <dbReference type="EC" id="3.4.21.89"/>
    </reaction>
</comment>